<dbReference type="Pfam" id="PF14551">
    <property type="entry name" value="MCM_N"/>
    <property type="match status" value="1"/>
</dbReference>
<dbReference type="PANTHER" id="PTHR11630:SF44">
    <property type="entry name" value="DNA REPLICATION LICENSING FACTOR MCM2"/>
    <property type="match status" value="1"/>
</dbReference>
<dbReference type="EMBL" id="MCFL01000011">
    <property type="protein sequence ID" value="ORZ37675.1"/>
    <property type="molecule type" value="Genomic_DNA"/>
</dbReference>
<dbReference type="GO" id="GO:1902975">
    <property type="term" value="P:mitotic DNA replication initiation"/>
    <property type="evidence" value="ECO:0007669"/>
    <property type="project" value="TreeGrafter"/>
</dbReference>
<dbReference type="InterPro" id="IPR008045">
    <property type="entry name" value="MCM2"/>
</dbReference>
<dbReference type="InterPro" id="IPR033762">
    <property type="entry name" value="MCM_OB"/>
</dbReference>
<keyword evidence="7" id="KW-0547">Nucleotide-binding</keyword>
<keyword evidence="14" id="KW-0539">Nucleus</keyword>
<dbReference type="InterPro" id="IPR012340">
    <property type="entry name" value="NA-bd_OB-fold"/>
</dbReference>
<dbReference type="AlphaFoldDB" id="A0A1Y2HSW9"/>
<keyword evidence="11" id="KW-0862">Zinc</keyword>
<dbReference type="Pfam" id="PF17207">
    <property type="entry name" value="MCM_OB"/>
    <property type="match status" value="1"/>
</dbReference>
<evidence type="ECO:0000256" key="13">
    <source>
        <dbReference type="ARBA" id="ARBA00023125"/>
    </source>
</evidence>
<feature type="compositionally biased region" description="Acidic residues" evidence="17">
    <location>
        <begin position="80"/>
        <end position="104"/>
    </location>
</feature>
<dbReference type="FunFam" id="2.20.28.10:FF:000002">
    <property type="entry name" value="DNA helicase"/>
    <property type="match status" value="1"/>
</dbReference>
<evidence type="ECO:0000259" key="18">
    <source>
        <dbReference type="PROSITE" id="PS50051"/>
    </source>
</evidence>
<protein>
    <recommendedName>
        <fullName evidence="4">DNA replication licensing factor MCM2</fullName>
        <ecNumber evidence="3">3.6.4.12</ecNumber>
    </recommendedName>
    <alternativeName>
        <fullName evidence="16">DNA replication licensing factor mcm2</fullName>
    </alternativeName>
</protein>
<dbReference type="SUPFAM" id="SSF52540">
    <property type="entry name" value="P-loop containing nucleoside triphosphate hydrolases"/>
    <property type="match status" value="1"/>
</dbReference>
<keyword evidence="9" id="KW-0378">Hydrolase</keyword>
<keyword evidence="10" id="KW-0347">Helicase</keyword>
<name>A0A1Y2HSW9_9FUNG</name>
<evidence type="ECO:0000256" key="5">
    <source>
        <dbReference type="ARBA" id="ARBA00022705"/>
    </source>
</evidence>
<dbReference type="GO" id="GO:0017116">
    <property type="term" value="F:single-stranded DNA helicase activity"/>
    <property type="evidence" value="ECO:0007669"/>
    <property type="project" value="TreeGrafter"/>
</dbReference>
<evidence type="ECO:0000256" key="12">
    <source>
        <dbReference type="ARBA" id="ARBA00022840"/>
    </source>
</evidence>
<sequence>MTTGPSSSSSAPDRRRKRARSPSSAASDHDAGSSSDSDLALPNVQGLQLNIPSSPGRASVPPSSPVPFGGGAGDGASSDLDLEEEDLIPMDIDDGAGDDEPEDGIDLFQEDMLNRDYADKDGLDMYEGEDIDDDEYDSMTAADRAAAEAELRRRDILEGRLPAAFLDDGDDMDQLELRPRRRRRRDAYDDDMDMDGGDGADWEGDVLLEGIRDLQSHSAVEWLAMDRTRVAVKREFRAFLMSYTDAHSESVYGRRIKTMCELNLESLQVSYMHMENNNPVLAYLLTNYPMQVLPLFDEAALEVVLVNFPEYREIHQEIHVRMTELPTVKSIRDLRETDLNSLVRLSGVVTRRSGVFPQLKYVKYDCVKCGQVIGPIHQDSHAEVRVNSCPNCQSHGPFNINTQQTVYRNFQKLTLQETPGTVPPGRLPRHREVILLWDLIDCARPGEEIEVVGVYRHNFDLSLNNKNGFPVFSTVIEANSITKREDEFAALRLTQDDIDQIKQLAKDPKIGRRLIKSIAPSIYGHEDIKTALCLALFGGVPKNVKNKHRIRGDINVLLLGDPGTAKSQFLKYVEKTAHRAVYTTGQGASAVGLTASVRKDPVTKEWTLEGGALVLADKGVCLIDEFDKMNDADRTSIHEAMEQQSISISKAGIVTSLHARCCIVAAANPIRGRYNTQIPFSQNVDLTEPILSRFDVLCVVKDRVDPEMDDRLAEFVVSSHRRSHPLVTQAELDTITTRNDDATIIPQDLLKKYIMYAKEKIQPQLSAIDEDKVGKLYSELRRESLQTGSIPITVRHLESILRMSEAHARMHLRDHVRPDDTDLAISVMLDSFISAQKYTVMRQLRKAFAKYIRYHRDNDELLLFTLNDLVREALRMQRLTQVGVLAHHAGGAVGGTPAQVLVSIEELAARARDLNIHDVDPFLESNLFAANGFRVAMEGGKRRIVKSLHA</sequence>
<dbReference type="GO" id="GO:0005524">
    <property type="term" value="F:ATP binding"/>
    <property type="evidence" value="ECO:0007669"/>
    <property type="project" value="UniProtKB-KW"/>
</dbReference>
<evidence type="ECO:0000313" key="19">
    <source>
        <dbReference type="EMBL" id="ORZ37675.1"/>
    </source>
</evidence>
<evidence type="ECO:0000256" key="2">
    <source>
        <dbReference type="ARBA" id="ARBA00008010"/>
    </source>
</evidence>
<comment type="caution">
    <text evidence="19">The sequence shown here is derived from an EMBL/GenBank/DDBJ whole genome shotgun (WGS) entry which is preliminary data.</text>
</comment>
<dbReference type="Pfam" id="PF17855">
    <property type="entry name" value="MCM_lid"/>
    <property type="match status" value="1"/>
</dbReference>
<keyword evidence="13" id="KW-0238">DNA-binding</keyword>
<dbReference type="Gene3D" id="3.30.1640.10">
    <property type="entry name" value="mini-chromosome maintenance (MCM) complex, chain A, domain 1"/>
    <property type="match status" value="1"/>
</dbReference>
<dbReference type="InterPro" id="IPR018525">
    <property type="entry name" value="MCM_CS"/>
</dbReference>
<dbReference type="GO" id="GO:0006279">
    <property type="term" value="P:premeiotic DNA replication"/>
    <property type="evidence" value="ECO:0007669"/>
    <property type="project" value="UniProtKB-ARBA"/>
</dbReference>
<evidence type="ECO:0000256" key="10">
    <source>
        <dbReference type="ARBA" id="ARBA00022806"/>
    </source>
</evidence>
<dbReference type="GO" id="GO:0043138">
    <property type="term" value="F:3'-5' DNA helicase activity"/>
    <property type="evidence" value="ECO:0007669"/>
    <property type="project" value="TreeGrafter"/>
</dbReference>
<keyword evidence="15" id="KW-0131">Cell cycle</keyword>
<dbReference type="SUPFAM" id="SSF50249">
    <property type="entry name" value="Nucleic acid-binding proteins"/>
    <property type="match status" value="1"/>
</dbReference>
<feature type="region of interest" description="Disordered" evidence="17">
    <location>
        <begin position="1"/>
        <end position="104"/>
    </location>
</feature>
<dbReference type="EC" id="3.6.4.12" evidence="3"/>
<dbReference type="InterPro" id="IPR027417">
    <property type="entry name" value="P-loop_NTPase"/>
</dbReference>
<dbReference type="FunFam" id="3.40.50.300:FF:000138">
    <property type="entry name" value="DNA helicase"/>
    <property type="match status" value="1"/>
</dbReference>
<dbReference type="InterPro" id="IPR059098">
    <property type="entry name" value="WHD_MCM2"/>
</dbReference>
<keyword evidence="20" id="KW-1185">Reference proteome</keyword>
<dbReference type="Gene3D" id="3.40.50.300">
    <property type="entry name" value="P-loop containing nucleotide triphosphate hydrolases"/>
    <property type="match status" value="1"/>
</dbReference>
<keyword evidence="8" id="KW-0863">Zinc-finger</keyword>
<comment type="similarity">
    <text evidence="2">Belongs to the MCM family.</text>
</comment>
<gene>
    <name evidence="19" type="ORF">BCR44DRAFT_45696</name>
</gene>
<dbReference type="SMART" id="SM00350">
    <property type="entry name" value="MCM"/>
    <property type="match status" value="1"/>
</dbReference>
<feature type="compositionally biased region" description="Low complexity" evidence="17">
    <location>
        <begin position="52"/>
        <end position="61"/>
    </location>
</feature>
<dbReference type="InterPro" id="IPR001208">
    <property type="entry name" value="MCM_dom"/>
</dbReference>
<dbReference type="Proteomes" id="UP000193411">
    <property type="component" value="Unassembled WGS sequence"/>
</dbReference>
<dbReference type="InterPro" id="IPR027925">
    <property type="entry name" value="MCM_N"/>
</dbReference>
<evidence type="ECO:0000256" key="1">
    <source>
        <dbReference type="ARBA" id="ARBA00004123"/>
    </source>
</evidence>
<feature type="compositionally biased region" description="Low complexity" evidence="17">
    <location>
        <begin position="21"/>
        <end position="38"/>
    </location>
</feature>
<dbReference type="GO" id="GO:0042555">
    <property type="term" value="C:MCM complex"/>
    <property type="evidence" value="ECO:0007669"/>
    <property type="project" value="InterPro"/>
</dbReference>
<keyword evidence="12" id="KW-0067">ATP-binding</keyword>
<dbReference type="InterPro" id="IPR031327">
    <property type="entry name" value="MCM"/>
</dbReference>
<evidence type="ECO:0000256" key="4">
    <source>
        <dbReference type="ARBA" id="ARBA00018925"/>
    </source>
</evidence>
<evidence type="ECO:0000256" key="16">
    <source>
        <dbReference type="ARBA" id="ARBA00074927"/>
    </source>
</evidence>
<dbReference type="GO" id="GO:0016787">
    <property type="term" value="F:hydrolase activity"/>
    <property type="evidence" value="ECO:0007669"/>
    <property type="project" value="UniProtKB-KW"/>
</dbReference>
<dbReference type="OrthoDB" id="844at2759"/>
<accession>A0A1Y2HSW9</accession>
<evidence type="ECO:0000313" key="20">
    <source>
        <dbReference type="Proteomes" id="UP000193411"/>
    </source>
</evidence>
<evidence type="ECO:0000256" key="8">
    <source>
        <dbReference type="ARBA" id="ARBA00022771"/>
    </source>
</evidence>
<evidence type="ECO:0000256" key="17">
    <source>
        <dbReference type="SAM" id="MobiDB-lite"/>
    </source>
</evidence>
<dbReference type="GO" id="GO:0031261">
    <property type="term" value="C:DNA replication preinitiation complex"/>
    <property type="evidence" value="ECO:0007669"/>
    <property type="project" value="UniProtKB-ARBA"/>
</dbReference>
<dbReference type="CDD" id="cd17753">
    <property type="entry name" value="MCM2"/>
    <property type="match status" value="1"/>
</dbReference>
<keyword evidence="6" id="KW-0479">Metal-binding</keyword>
<dbReference type="PROSITE" id="PS00847">
    <property type="entry name" value="MCM_1"/>
    <property type="match status" value="1"/>
</dbReference>
<comment type="subcellular location">
    <subcellularLocation>
        <location evidence="1">Nucleus</location>
    </subcellularLocation>
</comment>
<evidence type="ECO:0000256" key="3">
    <source>
        <dbReference type="ARBA" id="ARBA00012551"/>
    </source>
</evidence>
<organism evidence="19 20">
    <name type="scientific">Catenaria anguillulae PL171</name>
    <dbReference type="NCBI Taxonomy" id="765915"/>
    <lineage>
        <taxon>Eukaryota</taxon>
        <taxon>Fungi</taxon>
        <taxon>Fungi incertae sedis</taxon>
        <taxon>Blastocladiomycota</taxon>
        <taxon>Blastocladiomycetes</taxon>
        <taxon>Blastocladiales</taxon>
        <taxon>Catenariaceae</taxon>
        <taxon>Catenaria</taxon>
    </lineage>
</organism>
<dbReference type="Pfam" id="PF12619">
    <property type="entry name" value="MCM2_N"/>
    <property type="match status" value="1"/>
</dbReference>
<dbReference type="GO" id="GO:0005656">
    <property type="term" value="C:nuclear pre-replicative complex"/>
    <property type="evidence" value="ECO:0007669"/>
    <property type="project" value="UniProtKB-ARBA"/>
</dbReference>
<dbReference type="Gene3D" id="2.20.28.10">
    <property type="match status" value="1"/>
</dbReference>
<evidence type="ECO:0000256" key="11">
    <source>
        <dbReference type="ARBA" id="ARBA00022833"/>
    </source>
</evidence>
<dbReference type="GO" id="GO:0003697">
    <property type="term" value="F:single-stranded DNA binding"/>
    <property type="evidence" value="ECO:0007669"/>
    <property type="project" value="TreeGrafter"/>
</dbReference>
<evidence type="ECO:0000256" key="9">
    <source>
        <dbReference type="ARBA" id="ARBA00022801"/>
    </source>
</evidence>
<dbReference type="PRINTS" id="PR01658">
    <property type="entry name" value="MCMPROTEIN2"/>
</dbReference>
<evidence type="ECO:0000256" key="15">
    <source>
        <dbReference type="ARBA" id="ARBA00023306"/>
    </source>
</evidence>
<dbReference type="Pfam" id="PF00493">
    <property type="entry name" value="MCM"/>
    <property type="match status" value="1"/>
</dbReference>
<dbReference type="STRING" id="765915.A0A1Y2HSW9"/>
<dbReference type="InterPro" id="IPR041562">
    <property type="entry name" value="MCM_lid"/>
</dbReference>
<dbReference type="PROSITE" id="PS50051">
    <property type="entry name" value="MCM_2"/>
    <property type="match status" value="1"/>
</dbReference>
<keyword evidence="5" id="KW-0235">DNA replication</keyword>
<dbReference type="Pfam" id="PF23669">
    <property type="entry name" value="WHD_MCM2"/>
    <property type="match status" value="1"/>
</dbReference>
<dbReference type="GO" id="GO:0043596">
    <property type="term" value="C:nuclear replication fork"/>
    <property type="evidence" value="ECO:0007669"/>
    <property type="project" value="UniProtKB-ARBA"/>
</dbReference>
<reference evidence="19 20" key="1">
    <citation type="submission" date="2016-07" db="EMBL/GenBank/DDBJ databases">
        <title>Pervasive Adenine N6-methylation of Active Genes in Fungi.</title>
        <authorList>
            <consortium name="DOE Joint Genome Institute"/>
            <person name="Mondo S.J."/>
            <person name="Dannebaum R.O."/>
            <person name="Kuo R.C."/>
            <person name="Labutti K."/>
            <person name="Haridas S."/>
            <person name="Kuo A."/>
            <person name="Salamov A."/>
            <person name="Ahrendt S.R."/>
            <person name="Lipzen A."/>
            <person name="Sullivan W."/>
            <person name="Andreopoulos W.B."/>
            <person name="Clum A."/>
            <person name="Lindquist E."/>
            <person name="Daum C."/>
            <person name="Ramamoorthy G.K."/>
            <person name="Gryganskyi A."/>
            <person name="Culley D."/>
            <person name="Magnuson J.K."/>
            <person name="James T.Y."/>
            <person name="O'Malley M.A."/>
            <person name="Stajich J.E."/>
            <person name="Spatafora J.W."/>
            <person name="Visel A."/>
            <person name="Grigoriev I.V."/>
        </authorList>
    </citation>
    <scope>NUCLEOTIDE SEQUENCE [LARGE SCALE GENOMIC DNA]</scope>
    <source>
        <strain evidence="19 20">PL171</strain>
    </source>
</reference>
<dbReference type="GO" id="GO:0008270">
    <property type="term" value="F:zinc ion binding"/>
    <property type="evidence" value="ECO:0007669"/>
    <property type="project" value="UniProtKB-KW"/>
</dbReference>
<dbReference type="GO" id="GO:0000727">
    <property type="term" value="P:double-strand break repair via break-induced replication"/>
    <property type="evidence" value="ECO:0007669"/>
    <property type="project" value="TreeGrafter"/>
</dbReference>
<evidence type="ECO:0000256" key="7">
    <source>
        <dbReference type="ARBA" id="ARBA00022741"/>
    </source>
</evidence>
<feature type="domain" description="MCM C-terminal AAA(+) ATPase" evidence="18">
    <location>
        <begin position="510"/>
        <end position="716"/>
    </location>
</feature>
<evidence type="ECO:0000256" key="6">
    <source>
        <dbReference type="ARBA" id="ARBA00022723"/>
    </source>
</evidence>
<proteinExistence type="inferred from homology"/>
<dbReference type="PRINTS" id="PR01657">
    <property type="entry name" value="MCMFAMILY"/>
</dbReference>
<dbReference type="PANTHER" id="PTHR11630">
    <property type="entry name" value="DNA REPLICATION LICENSING FACTOR MCM FAMILY MEMBER"/>
    <property type="match status" value="1"/>
</dbReference>
<dbReference type="Gene3D" id="2.40.50.140">
    <property type="entry name" value="Nucleic acid-binding proteins"/>
    <property type="match status" value="1"/>
</dbReference>
<feature type="compositionally biased region" description="Low complexity" evidence="17">
    <location>
        <begin position="1"/>
        <end position="11"/>
    </location>
</feature>
<evidence type="ECO:0000256" key="14">
    <source>
        <dbReference type="ARBA" id="ARBA00023242"/>
    </source>
</evidence>